<organism evidence="1 2">
    <name type="scientific">Neptunitalea chrysea</name>
    <dbReference type="NCBI Taxonomy" id="1647581"/>
    <lineage>
        <taxon>Bacteria</taxon>
        <taxon>Pseudomonadati</taxon>
        <taxon>Bacteroidota</taxon>
        <taxon>Flavobacteriia</taxon>
        <taxon>Flavobacteriales</taxon>
        <taxon>Flavobacteriaceae</taxon>
        <taxon>Neptunitalea</taxon>
    </lineage>
</organism>
<protein>
    <submittedName>
        <fullName evidence="1">Uncharacterized protein</fullName>
    </submittedName>
</protein>
<comment type="caution">
    <text evidence="1">The sequence shown here is derived from an EMBL/GenBank/DDBJ whole genome shotgun (WGS) entry which is preliminary data.</text>
</comment>
<accession>A0A9W6B587</accession>
<evidence type="ECO:0000313" key="1">
    <source>
        <dbReference type="EMBL" id="GLB52878.1"/>
    </source>
</evidence>
<dbReference type="RefSeq" id="WP_281754439.1">
    <property type="nucleotide sequence ID" value="NZ_BRVP01000012.1"/>
</dbReference>
<proteinExistence type="predicted"/>
<keyword evidence="2" id="KW-1185">Reference proteome</keyword>
<reference evidence="1" key="1">
    <citation type="submission" date="2022-07" db="EMBL/GenBank/DDBJ databases">
        <title>Taxonomy of Novel Oxalotrophic and Methylotrophic Bacteria.</title>
        <authorList>
            <person name="Sahin N."/>
            <person name="Tani A."/>
        </authorList>
    </citation>
    <scope>NUCLEOTIDE SEQUENCE</scope>
    <source>
        <strain evidence="1">AM327</strain>
    </source>
</reference>
<gene>
    <name evidence="1" type="ORF">NBRC110019_19180</name>
</gene>
<dbReference type="AlphaFoldDB" id="A0A9W6B587"/>
<evidence type="ECO:0000313" key="2">
    <source>
        <dbReference type="Proteomes" id="UP001143545"/>
    </source>
</evidence>
<dbReference type="EMBL" id="BRVP01000012">
    <property type="protein sequence ID" value="GLB52878.1"/>
    <property type="molecule type" value="Genomic_DNA"/>
</dbReference>
<sequence>MNRKNNKLSKEEVAYLFKHVAMEVDYFDVQNEIVDHLTKGIEAQWEQGADVTFKEALRKESDKFGVLGFKKIQDEKTALLKRGI</sequence>
<dbReference type="Proteomes" id="UP001143545">
    <property type="component" value="Unassembled WGS sequence"/>
</dbReference>
<name>A0A9W6B587_9FLAO</name>